<dbReference type="AlphaFoldDB" id="A0A1C5HM13"/>
<evidence type="ECO:0000313" key="12">
    <source>
        <dbReference type="Proteomes" id="UP000199408"/>
    </source>
</evidence>
<dbReference type="OrthoDB" id="9766019at2"/>
<dbReference type="FunFam" id="1.20.1270.10:FF:000001">
    <property type="entry name" value="Molecular chaperone DnaK"/>
    <property type="match status" value="1"/>
</dbReference>
<dbReference type="Gene3D" id="3.90.640.10">
    <property type="entry name" value="Actin, Chain A, domain 4"/>
    <property type="match status" value="1"/>
</dbReference>
<dbReference type="InterPro" id="IPR018181">
    <property type="entry name" value="Heat_shock_70_CS"/>
</dbReference>
<dbReference type="CDD" id="cd10234">
    <property type="entry name" value="ASKHA_NBD_HSP70_DnaK-like"/>
    <property type="match status" value="1"/>
</dbReference>
<dbReference type="PROSITE" id="PS01036">
    <property type="entry name" value="HSP70_3"/>
    <property type="match status" value="1"/>
</dbReference>
<dbReference type="SUPFAM" id="SSF100920">
    <property type="entry name" value="Heat shock protein 70kD (HSP70), peptide-binding domain"/>
    <property type="match status" value="1"/>
</dbReference>
<dbReference type="InterPro" id="IPR012725">
    <property type="entry name" value="Chaperone_DnaK"/>
</dbReference>
<accession>A0A1C5HM13</accession>
<dbReference type="InterPro" id="IPR029047">
    <property type="entry name" value="HSP70_peptide-bd_sf"/>
</dbReference>
<keyword evidence="9" id="KW-0175">Coiled coil</keyword>
<dbReference type="FunFam" id="2.60.34.10:FF:000014">
    <property type="entry name" value="Chaperone protein DnaK HSP70"/>
    <property type="match status" value="1"/>
</dbReference>
<dbReference type="PROSITE" id="PS00297">
    <property type="entry name" value="HSP70_1"/>
    <property type="match status" value="1"/>
</dbReference>
<dbReference type="FunFam" id="3.30.420.40:FF:000071">
    <property type="entry name" value="Molecular chaperone DnaK"/>
    <property type="match status" value="1"/>
</dbReference>
<feature type="compositionally biased region" description="Basic and acidic residues" evidence="10">
    <location>
        <begin position="480"/>
        <end position="508"/>
    </location>
</feature>
<dbReference type="Gene3D" id="2.60.34.10">
    <property type="entry name" value="Substrate Binding Domain Of DNAk, Chain A, domain 1"/>
    <property type="match status" value="1"/>
</dbReference>
<dbReference type="RefSeq" id="WP_091293847.1">
    <property type="nucleotide sequence ID" value="NZ_FMDN01000005.1"/>
</dbReference>
<dbReference type="STRING" id="47864.GA0070560_10552"/>
<keyword evidence="5 7" id="KW-0346">Stress response</keyword>
<dbReference type="Proteomes" id="UP000199408">
    <property type="component" value="Unassembled WGS sequence"/>
</dbReference>
<keyword evidence="3 7" id="KW-0547">Nucleotide-binding</keyword>
<organism evidence="11 12">
    <name type="scientific">Micromonospora halophytica</name>
    <dbReference type="NCBI Taxonomy" id="47864"/>
    <lineage>
        <taxon>Bacteria</taxon>
        <taxon>Bacillati</taxon>
        <taxon>Actinomycetota</taxon>
        <taxon>Actinomycetes</taxon>
        <taxon>Micromonosporales</taxon>
        <taxon>Micromonosporaceae</taxon>
        <taxon>Micromonospora</taxon>
    </lineage>
</organism>
<feature type="region of interest" description="Disordered" evidence="10">
    <location>
        <begin position="467"/>
        <end position="508"/>
    </location>
</feature>
<gene>
    <name evidence="7" type="primary">dnaK</name>
    <name evidence="11" type="ORF">GA0070560_10552</name>
</gene>
<dbReference type="EMBL" id="FMDN01000005">
    <property type="protein sequence ID" value="SCG47029.1"/>
    <property type="molecule type" value="Genomic_DNA"/>
</dbReference>
<protein>
    <recommendedName>
        <fullName evidence="7">Chaperone protein DnaK</fullName>
    </recommendedName>
    <alternativeName>
        <fullName evidence="7">HSP70</fullName>
    </alternativeName>
    <alternativeName>
        <fullName evidence="7">Heat shock 70 kDa protein</fullName>
    </alternativeName>
    <alternativeName>
        <fullName evidence="7">Heat shock protein 70</fullName>
    </alternativeName>
</protein>
<dbReference type="NCBIfam" id="TIGR02350">
    <property type="entry name" value="prok_dnaK"/>
    <property type="match status" value="1"/>
</dbReference>
<evidence type="ECO:0000256" key="9">
    <source>
        <dbReference type="SAM" id="Coils"/>
    </source>
</evidence>
<evidence type="ECO:0000256" key="3">
    <source>
        <dbReference type="ARBA" id="ARBA00022741"/>
    </source>
</evidence>
<evidence type="ECO:0000256" key="1">
    <source>
        <dbReference type="ARBA" id="ARBA00007381"/>
    </source>
</evidence>
<reference evidence="12" key="1">
    <citation type="submission" date="2016-06" db="EMBL/GenBank/DDBJ databases">
        <authorList>
            <person name="Varghese N."/>
        </authorList>
    </citation>
    <scope>NUCLEOTIDE SEQUENCE [LARGE SCALE GENOMIC DNA]</scope>
    <source>
        <strain evidence="12">DSM 43171</strain>
    </source>
</reference>
<feature type="compositionally biased region" description="Gly residues" evidence="10">
    <location>
        <begin position="588"/>
        <end position="603"/>
    </location>
</feature>
<evidence type="ECO:0000256" key="8">
    <source>
        <dbReference type="RuleBase" id="RU003322"/>
    </source>
</evidence>
<comment type="function">
    <text evidence="7">Acts as a chaperone.</text>
</comment>
<evidence type="ECO:0000256" key="4">
    <source>
        <dbReference type="ARBA" id="ARBA00022840"/>
    </source>
</evidence>
<dbReference type="NCBIfam" id="NF001413">
    <property type="entry name" value="PRK00290.1"/>
    <property type="match status" value="1"/>
</dbReference>
<keyword evidence="4 7" id="KW-0067">ATP-binding</keyword>
<dbReference type="Gene3D" id="3.30.420.40">
    <property type="match status" value="2"/>
</dbReference>
<dbReference type="GO" id="GO:0005524">
    <property type="term" value="F:ATP binding"/>
    <property type="evidence" value="ECO:0007669"/>
    <property type="project" value="UniProtKB-UniRule"/>
</dbReference>
<evidence type="ECO:0000256" key="2">
    <source>
        <dbReference type="ARBA" id="ARBA00022553"/>
    </source>
</evidence>
<dbReference type="PROSITE" id="PS00329">
    <property type="entry name" value="HSP70_2"/>
    <property type="match status" value="1"/>
</dbReference>
<comment type="similarity">
    <text evidence="1 7 8">Belongs to the heat shock protein 70 family.</text>
</comment>
<dbReference type="FunFam" id="3.90.640.10:FF:000003">
    <property type="entry name" value="Molecular chaperone DnaK"/>
    <property type="match status" value="1"/>
</dbReference>
<evidence type="ECO:0000313" key="11">
    <source>
        <dbReference type="EMBL" id="SCG47029.1"/>
    </source>
</evidence>
<dbReference type="InterPro" id="IPR029048">
    <property type="entry name" value="HSP70_C_sf"/>
</dbReference>
<dbReference type="SUPFAM" id="SSF53067">
    <property type="entry name" value="Actin-like ATPase domain"/>
    <property type="match status" value="2"/>
</dbReference>
<sequence length="620" mass="66314">MARAVGIDLGTTNSCVSVLEGGEPTVIANAEGSRTTPSIVAFARNGEVLVGEVAKRQAVTNPDRTIRSVKREIGTNWTVDIDGKKYTPQEISARTLMKLKRDAEAYLGEQITDAVITVPAYFNDGQRQATKEAGEIAGFNVLRIVNEPTAAALAYGLDKGSKEQTVLVFDLGGGTFDVSLLELAEGVIEVKSTSGDNHLGGDDWDQRIIDHLVKTFRGEHGIDLAQDKMALQRLREAAEKAKIELSAATTTNINLPYITAGAAGPLHLDVTLSRAEFQRMTQDLLDRCKGPFEQAVKDAGIKVSDVDHVILVGGSTRMPAVTDLVKQLTGRDPNKGVNPDEVVAVGAALQAGVLKGEVKDVLLLDVTPLSLGIETKGGIFTKLIERNTTIPTKRSEVFTTADDNQPSVLIQVFQGERDIAAYNKKLGTFELTGLPPAPRGVPQIEVTFDIDANGIVNVHAKDLGTGKEQKMTITGGSSLPKDDIERMRRDAEEHADDDKRRREEAETRNLAEALQWQTEKFLAESGDKLPSENRDQINEALGELRGALGGQDIEKIKSAHERLAQVSQQAGALLYSQQAEQGEQPGAAGPGAGGPGASGGPQAGGADDVVDAEIVDEDKK</sequence>
<feature type="region of interest" description="Disordered" evidence="10">
    <location>
        <begin position="574"/>
        <end position="620"/>
    </location>
</feature>
<feature type="compositionally biased region" description="Low complexity" evidence="10">
    <location>
        <begin position="576"/>
        <end position="587"/>
    </location>
</feature>
<dbReference type="SUPFAM" id="SSF100934">
    <property type="entry name" value="Heat shock protein 70kD (HSP70), C-terminal subdomain"/>
    <property type="match status" value="1"/>
</dbReference>
<evidence type="ECO:0000256" key="5">
    <source>
        <dbReference type="ARBA" id="ARBA00023016"/>
    </source>
</evidence>
<dbReference type="GO" id="GO:0140662">
    <property type="term" value="F:ATP-dependent protein folding chaperone"/>
    <property type="evidence" value="ECO:0007669"/>
    <property type="project" value="InterPro"/>
</dbReference>
<dbReference type="InterPro" id="IPR013126">
    <property type="entry name" value="Hsp_70_fam"/>
</dbReference>
<dbReference type="PANTHER" id="PTHR19375">
    <property type="entry name" value="HEAT SHOCK PROTEIN 70KDA"/>
    <property type="match status" value="1"/>
</dbReference>
<proteinExistence type="evidence at transcript level"/>
<keyword evidence="2 7" id="KW-0597">Phosphoprotein</keyword>
<name>A0A1C5HM13_9ACTN</name>
<evidence type="ECO:0000256" key="7">
    <source>
        <dbReference type="HAMAP-Rule" id="MF_00332"/>
    </source>
</evidence>
<feature type="compositionally biased region" description="Acidic residues" evidence="10">
    <location>
        <begin position="608"/>
        <end position="620"/>
    </location>
</feature>
<dbReference type="InterPro" id="IPR043129">
    <property type="entry name" value="ATPase_NBD"/>
</dbReference>
<comment type="induction">
    <text evidence="7">By stress conditions e.g. heat shock.</text>
</comment>
<keyword evidence="12" id="KW-1185">Reference proteome</keyword>
<dbReference type="GO" id="GO:0051082">
    <property type="term" value="F:unfolded protein binding"/>
    <property type="evidence" value="ECO:0007669"/>
    <property type="project" value="InterPro"/>
</dbReference>
<dbReference type="PRINTS" id="PR00301">
    <property type="entry name" value="HEATSHOCK70"/>
</dbReference>
<feature type="coiled-coil region" evidence="9">
    <location>
        <begin position="224"/>
        <end position="251"/>
    </location>
</feature>
<evidence type="ECO:0000256" key="10">
    <source>
        <dbReference type="SAM" id="MobiDB-lite"/>
    </source>
</evidence>
<dbReference type="Gene3D" id="1.20.1270.10">
    <property type="match status" value="1"/>
</dbReference>
<keyword evidence="6 7" id="KW-0143">Chaperone</keyword>
<evidence type="ECO:0000256" key="6">
    <source>
        <dbReference type="ARBA" id="ARBA00023186"/>
    </source>
</evidence>
<feature type="modified residue" description="Phosphothreonine; by autocatalysis" evidence="7">
    <location>
        <position position="175"/>
    </location>
</feature>
<dbReference type="HAMAP" id="MF_00332">
    <property type="entry name" value="DnaK"/>
    <property type="match status" value="1"/>
</dbReference>
<dbReference type="Pfam" id="PF00012">
    <property type="entry name" value="HSP70"/>
    <property type="match status" value="2"/>
</dbReference>